<evidence type="ECO:0000256" key="2">
    <source>
        <dbReference type="ARBA" id="ARBA00006971"/>
    </source>
</evidence>
<keyword evidence="9" id="KW-1185">Reference proteome</keyword>
<dbReference type="InterPro" id="IPR001107">
    <property type="entry name" value="Band_7"/>
</dbReference>
<gene>
    <name evidence="8" type="ORF">KSU1_D1006</name>
</gene>
<comment type="subunit">
    <text evidence="6">HflC and HflK may interact to form a multimeric complex.</text>
</comment>
<dbReference type="eggNOG" id="COG0330">
    <property type="taxonomic scope" value="Bacteria"/>
</dbReference>
<dbReference type="GO" id="GO:0016020">
    <property type="term" value="C:membrane"/>
    <property type="evidence" value="ECO:0007669"/>
    <property type="project" value="UniProtKB-SubCell"/>
</dbReference>
<evidence type="ECO:0000256" key="4">
    <source>
        <dbReference type="ARBA" id="ARBA00022989"/>
    </source>
</evidence>
<evidence type="ECO:0000256" key="5">
    <source>
        <dbReference type="ARBA" id="ARBA00023136"/>
    </source>
</evidence>
<dbReference type="Gene3D" id="3.30.479.30">
    <property type="entry name" value="Band 7 domain"/>
    <property type="match status" value="1"/>
</dbReference>
<keyword evidence="5 6" id="KW-0472">Membrane</keyword>
<evidence type="ECO:0000256" key="1">
    <source>
        <dbReference type="ARBA" id="ARBA00004167"/>
    </source>
</evidence>
<feature type="domain" description="Band 7" evidence="7">
    <location>
        <begin position="42"/>
        <end position="225"/>
    </location>
</feature>
<evidence type="ECO:0000259" key="7">
    <source>
        <dbReference type="SMART" id="SM00244"/>
    </source>
</evidence>
<dbReference type="PANTHER" id="PTHR43327:SF2">
    <property type="entry name" value="MODULATOR OF FTSH PROTEASE HFLK"/>
    <property type="match status" value="1"/>
</dbReference>
<dbReference type="SUPFAM" id="SSF117892">
    <property type="entry name" value="Band 7/SPFH domain"/>
    <property type="match status" value="1"/>
</dbReference>
<dbReference type="NCBIfam" id="TIGR01933">
    <property type="entry name" value="hflK"/>
    <property type="match status" value="1"/>
</dbReference>
<dbReference type="Proteomes" id="UP000002985">
    <property type="component" value="Unassembled WGS sequence"/>
</dbReference>
<feature type="transmembrane region" description="Helical" evidence="6">
    <location>
        <begin position="26"/>
        <end position="47"/>
    </location>
</feature>
<organism evidence="8 9">
    <name type="scientific">Candidatus Jettenia caeni</name>
    <dbReference type="NCBI Taxonomy" id="247490"/>
    <lineage>
        <taxon>Bacteria</taxon>
        <taxon>Pseudomonadati</taxon>
        <taxon>Planctomycetota</taxon>
        <taxon>Candidatus Brocadiia</taxon>
        <taxon>Candidatus Brocadiales</taxon>
        <taxon>Candidatus Brocadiaceae</taxon>
        <taxon>Candidatus Jettenia</taxon>
    </lineage>
</organism>
<reference evidence="8 9" key="1">
    <citation type="journal article" date="2012" name="FEBS Lett.">
        <title>Anammox organism KSU-1 expresses a NirK-type copper-containing nitrite reductase instead of a NirS-type with cytochrome cd1.</title>
        <authorList>
            <person name="Hira D."/>
            <person name="Toh H."/>
            <person name="Migita C.T."/>
            <person name="Okubo H."/>
            <person name="Nishiyama T."/>
            <person name="Hattori M."/>
            <person name="Furukawa K."/>
            <person name="Fujii T."/>
        </authorList>
    </citation>
    <scope>NUCLEOTIDE SEQUENCE [LARGE SCALE GENOMIC DNA]</scope>
</reference>
<accession>I3IRH0</accession>
<dbReference type="AlphaFoldDB" id="I3IRH0"/>
<dbReference type="InterPro" id="IPR050710">
    <property type="entry name" value="Band7/mec-2_domain"/>
</dbReference>
<evidence type="ECO:0000313" key="8">
    <source>
        <dbReference type="EMBL" id="GAB64315.1"/>
    </source>
</evidence>
<dbReference type="OrthoDB" id="9779595at2"/>
<protein>
    <recommendedName>
        <fullName evidence="6">Protein HflK</fullName>
    </recommendedName>
</protein>
<keyword evidence="4 6" id="KW-1133">Transmembrane helix</keyword>
<evidence type="ECO:0000256" key="6">
    <source>
        <dbReference type="RuleBase" id="RU364113"/>
    </source>
</evidence>
<dbReference type="InterPro" id="IPR036013">
    <property type="entry name" value="Band_7/SPFH_dom_sf"/>
</dbReference>
<name>I3IRH0_9BACT</name>
<dbReference type="InterPro" id="IPR010201">
    <property type="entry name" value="HflK"/>
</dbReference>
<keyword evidence="3 6" id="KW-0812">Transmembrane</keyword>
<dbReference type="Pfam" id="PF01145">
    <property type="entry name" value="Band_7"/>
    <property type="match status" value="1"/>
</dbReference>
<dbReference type="PANTHER" id="PTHR43327">
    <property type="entry name" value="STOMATIN-LIKE PROTEIN 2, MITOCHONDRIAL"/>
    <property type="match status" value="1"/>
</dbReference>
<sequence length="334" mass="38436">MPDYGPYRRPQDIHFNDIPWKSIKKFVPPFLIIAFVIITGYTAFYTVKANEEAVILRFGQYIETVGPGLHTKVPYGIDKVLKGEVKRIYNEEFGFRTRQNTLSSMIDYEYSDAKEERLMLTGDLNCAEVHWVIRYKIKALEEYFFNVRNVQETIRGVSQAVMRTLIGDRSIDEVLTIGRTEIEQKSREDLQRILDSYNCGIDIQTVLLKGVDPPPPVKDAFNAVNQAIQIRDRIINDAEGQKNKILPAAEGKKQQVIKESEGYRIRRVNEATGDVKAFLAVYEEYKKAEDVTRRRLFLETMSKVIPKCEKLYIIDKDLKGFLPILGLNAEDVGK</sequence>
<proteinExistence type="inferred from homology"/>
<dbReference type="EMBL" id="BAFH01000004">
    <property type="protein sequence ID" value="GAB64315.1"/>
    <property type="molecule type" value="Genomic_DNA"/>
</dbReference>
<dbReference type="CDD" id="cd03404">
    <property type="entry name" value="SPFH_HflK"/>
    <property type="match status" value="1"/>
</dbReference>
<comment type="subcellular location">
    <subcellularLocation>
        <location evidence="1">Membrane</location>
        <topology evidence="1">Single-pass membrane protein</topology>
    </subcellularLocation>
</comment>
<evidence type="ECO:0000256" key="3">
    <source>
        <dbReference type="ARBA" id="ARBA00022692"/>
    </source>
</evidence>
<dbReference type="STRING" id="247490.KSU1_D1006"/>
<evidence type="ECO:0000313" key="9">
    <source>
        <dbReference type="Proteomes" id="UP000002985"/>
    </source>
</evidence>
<comment type="similarity">
    <text evidence="2 6">Belongs to the band 7/mec-2 family. HflK subfamily.</text>
</comment>
<dbReference type="SMART" id="SM00244">
    <property type="entry name" value="PHB"/>
    <property type="match status" value="1"/>
</dbReference>
<comment type="function">
    <text evidence="6">HflC and HflK could encode or regulate a protease.</text>
</comment>
<comment type="caution">
    <text evidence="8">The sequence shown here is derived from an EMBL/GenBank/DDBJ whole genome shotgun (WGS) entry which is preliminary data.</text>
</comment>